<protein>
    <submittedName>
        <fullName evidence="1">Uncharacterized protein</fullName>
    </submittedName>
</protein>
<dbReference type="AlphaFoldDB" id="A0A1Y6B9W8"/>
<organism evidence="1 2">
    <name type="scientific">Pseudobacteriovorax antillogorgiicola</name>
    <dbReference type="NCBI Taxonomy" id="1513793"/>
    <lineage>
        <taxon>Bacteria</taxon>
        <taxon>Pseudomonadati</taxon>
        <taxon>Bdellovibrionota</taxon>
        <taxon>Oligoflexia</taxon>
        <taxon>Oligoflexales</taxon>
        <taxon>Pseudobacteriovoracaceae</taxon>
        <taxon>Pseudobacteriovorax</taxon>
    </lineage>
</organism>
<reference evidence="2" key="1">
    <citation type="submission" date="2017-04" db="EMBL/GenBank/DDBJ databases">
        <authorList>
            <person name="Varghese N."/>
            <person name="Submissions S."/>
        </authorList>
    </citation>
    <scope>NUCLEOTIDE SEQUENCE [LARGE SCALE GENOMIC DNA]</scope>
    <source>
        <strain evidence="2">RKEM611</strain>
    </source>
</reference>
<proteinExistence type="predicted"/>
<evidence type="ECO:0000313" key="1">
    <source>
        <dbReference type="EMBL" id="SMF00547.1"/>
    </source>
</evidence>
<gene>
    <name evidence="1" type="ORF">SAMN06296036_103112</name>
</gene>
<evidence type="ECO:0000313" key="2">
    <source>
        <dbReference type="Proteomes" id="UP000192907"/>
    </source>
</evidence>
<name>A0A1Y6B9W8_9BACT</name>
<dbReference type="EMBL" id="FWZT01000003">
    <property type="protein sequence ID" value="SMF00547.1"/>
    <property type="molecule type" value="Genomic_DNA"/>
</dbReference>
<keyword evidence="2" id="KW-1185">Reference proteome</keyword>
<sequence length="88" mass="10100">MKLSFKKISLLVVLSEPLFAGGMSGGGFMRRLTPMVTEHTYELRSNDQDERHLSQLIIIGEYIDLDDKHMLIYQDPENGLIYVLEKAE</sequence>
<dbReference type="RefSeq" id="WP_132316171.1">
    <property type="nucleotide sequence ID" value="NZ_FWZT01000003.1"/>
</dbReference>
<dbReference type="Proteomes" id="UP000192907">
    <property type="component" value="Unassembled WGS sequence"/>
</dbReference>
<dbReference type="STRING" id="1513793.SAMN06296036_103112"/>
<accession>A0A1Y6B9W8</accession>